<dbReference type="SUPFAM" id="SSF53335">
    <property type="entry name" value="S-adenosyl-L-methionine-dependent methyltransferases"/>
    <property type="match status" value="1"/>
</dbReference>
<proteinExistence type="predicted"/>
<evidence type="ECO:0000313" key="2">
    <source>
        <dbReference type="Proteomes" id="UP000279995"/>
    </source>
</evidence>
<dbReference type="Proteomes" id="UP000279995">
    <property type="component" value="Chromosome I"/>
</dbReference>
<dbReference type="InterPro" id="IPR029063">
    <property type="entry name" value="SAM-dependent_MTases_sf"/>
</dbReference>
<dbReference type="RefSeq" id="WP_121637560.1">
    <property type="nucleotide sequence ID" value="NZ_CP033065.1"/>
</dbReference>
<dbReference type="Gene3D" id="3.40.50.150">
    <property type="entry name" value="Vaccinia Virus protein VP39"/>
    <property type="match status" value="1"/>
</dbReference>
<name>A0AAD0U3W0_9GAMM</name>
<protein>
    <recommendedName>
        <fullName evidence="3">Spermidine synthase</fullName>
    </recommendedName>
</protein>
<evidence type="ECO:0008006" key="3">
    <source>
        <dbReference type="Google" id="ProtNLM"/>
    </source>
</evidence>
<accession>A0AAD0U3W0</accession>
<evidence type="ECO:0000313" key="1">
    <source>
        <dbReference type="EMBL" id="AYM86789.1"/>
    </source>
</evidence>
<dbReference type="EMBL" id="CP033065">
    <property type="protein sequence ID" value="AYM86789.1"/>
    <property type="molecule type" value="Genomic_DNA"/>
</dbReference>
<organism evidence="1 2">
    <name type="scientific">Pseudoalteromonas agarivorans</name>
    <dbReference type="NCBI Taxonomy" id="176102"/>
    <lineage>
        <taxon>Bacteria</taxon>
        <taxon>Pseudomonadati</taxon>
        <taxon>Pseudomonadota</taxon>
        <taxon>Gammaproteobacteria</taxon>
        <taxon>Alteromonadales</taxon>
        <taxon>Pseudoalteromonadaceae</taxon>
        <taxon>Pseudoalteromonas</taxon>
    </lineage>
</organism>
<sequence length="265" mass="29870">MRQLKADTVSANLIATSNNQYGPICVYQNTAYRWLTLAQNAQSDITIQGVMSLNKNEQLLIAVNQCMLLFLLKTAEPLRVLNLGLGTAGIERAIHYLHNKTAYINNLAVFDSVEINPAMISVAKHHFNLPANHTVHLQNAELFVATCTRTYNVITIDIFSGDVHQDFLSNSLFWQNIRRCSGLNAQIIINLNPKTGKALQALLVLFRQHFSCIALIEFNEYKNIVVMLSQQSLVHINKEEIAHSPLFKTWASSLHSDINSIYHIE</sequence>
<reference evidence="1 2" key="1">
    <citation type="submission" date="2018-10" db="EMBL/GenBank/DDBJ databases">
        <title>Complete Genome Sequence and Transcriptomic Profiles of a Marine Bacterium, Pseudoalteromonas agarivorans Hao 2018.</title>
        <authorList>
            <person name="Hao L."/>
        </authorList>
    </citation>
    <scope>NUCLEOTIDE SEQUENCE [LARGE SCALE GENOMIC DNA]</scope>
    <source>
        <strain evidence="1 2">Hao 2018</strain>
    </source>
</reference>
<dbReference type="AlphaFoldDB" id="A0AAD0U3W0"/>
<gene>
    <name evidence="1" type="ORF">D9T18_08725</name>
</gene>